<proteinExistence type="predicted"/>
<sequence>MAETLDIDLIQVCIESPDGPKIRRHHIILLYELGAGRWVVSTLDLRIEAADLANQRVVPLNRSARWPERVRGSVCGFDPLSEGQKEDTHLRGLQLAEALGHKVTPSAAAGAARRWRVSDPGRSRFNTELEDSDMLPGNRAVVRGDCGMYLIDEDEEDWKTDLKAVLQNFLASHPEEAKEEGAKEAQPQVGTKHRRLTLGGTFAGMAAPAAGTPMDEEEPTEDIVMLGRLQTSMTNIQKLAQKLDAPLSNNAAVWKGRAASMKAFYEGMDKVVRACARDAGTSDLLSKACSAGPLITFEVKYYNKMKEALEKIKAKIGTEGMTDKVSAFMAGGPLRKAIESTPEGIYATLLEMGAEKEYLRTWWPMSVAAPGRSMHYKDEVLLSAEHDFTELITTIAVDKDVLKTIRRNVDEGADMILEKAKGTGIMDIEMVVVKKPKPFGKAPERHG</sequence>
<name>A0ABN9UT46_9DINO</name>
<protein>
    <submittedName>
        <fullName evidence="1">Uncharacterized protein</fullName>
    </submittedName>
</protein>
<evidence type="ECO:0000313" key="1">
    <source>
        <dbReference type="EMBL" id="CAK0861646.1"/>
    </source>
</evidence>
<evidence type="ECO:0000313" key="2">
    <source>
        <dbReference type="Proteomes" id="UP001189429"/>
    </source>
</evidence>
<reference evidence="1" key="1">
    <citation type="submission" date="2023-10" db="EMBL/GenBank/DDBJ databases">
        <authorList>
            <person name="Chen Y."/>
            <person name="Shah S."/>
            <person name="Dougan E. K."/>
            <person name="Thang M."/>
            <person name="Chan C."/>
        </authorList>
    </citation>
    <scope>NUCLEOTIDE SEQUENCE [LARGE SCALE GENOMIC DNA]</scope>
</reference>
<dbReference type="EMBL" id="CAUYUJ010016082">
    <property type="protein sequence ID" value="CAK0861646.1"/>
    <property type="molecule type" value="Genomic_DNA"/>
</dbReference>
<comment type="caution">
    <text evidence="1">The sequence shown here is derived from an EMBL/GenBank/DDBJ whole genome shotgun (WGS) entry which is preliminary data.</text>
</comment>
<organism evidence="1 2">
    <name type="scientific">Prorocentrum cordatum</name>
    <dbReference type="NCBI Taxonomy" id="2364126"/>
    <lineage>
        <taxon>Eukaryota</taxon>
        <taxon>Sar</taxon>
        <taxon>Alveolata</taxon>
        <taxon>Dinophyceae</taxon>
        <taxon>Prorocentrales</taxon>
        <taxon>Prorocentraceae</taxon>
        <taxon>Prorocentrum</taxon>
    </lineage>
</organism>
<accession>A0ABN9UT46</accession>
<keyword evidence="2" id="KW-1185">Reference proteome</keyword>
<gene>
    <name evidence="1" type="ORF">PCOR1329_LOCUS50259</name>
</gene>
<dbReference type="Proteomes" id="UP001189429">
    <property type="component" value="Unassembled WGS sequence"/>
</dbReference>